<gene>
    <name evidence="8" type="ORF">KUTeg_004237</name>
</gene>
<dbReference type="InterPro" id="IPR036734">
    <property type="entry name" value="Neur_chan_lig-bd_sf"/>
</dbReference>
<dbReference type="PROSITE" id="PS00236">
    <property type="entry name" value="NEUROTR_ION_CHANNEL"/>
    <property type="match status" value="2"/>
</dbReference>
<dbReference type="CDD" id="cd19051">
    <property type="entry name" value="LGIC_TM_cation"/>
    <property type="match status" value="1"/>
</dbReference>
<comment type="subcellular location">
    <subcellularLocation>
        <location evidence="1">Membrane</location>
        <topology evidence="1">Multi-pass membrane protein</topology>
    </subcellularLocation>
</comment>
<keyword evidence="5" id="KW-0407">Ion channel</keyword>
<dbReference type="Pfam" id="PF02931">
    <property type="entry name" value="Neur_chan_LBD"/>
    <property type="match status" value="2"/>
</dbReference>
<dbReference type="PRINTS" id="PR00252">
    <property type="entry name" value="NRIONCHANNEL"/>
</dbReference>
<dbReference type="InterPro" id="IPR036719">
    <property type="entry name" value="Neuro-gated_channel_TM_sf"/>
</dbReference>
<evidence type="ECO:0000256" key="1">
    <source>
        <dbReference type="ARBA" id="ARBA00004141"/>
    </source>
</evidence>
<keyword evidence="2 5" id="KW-0812">Transmembrane</keyword>
<comment type="caution">
    <text evidence="5">Lacks conserved residue(s) required for the propagation of feature annotation.</text>
</comment>
<evidence type="ECO:0000256" key="2">
    <source>
        <dbReference type="ARBA" id="ARBA00022692"/>
    </source>
</evidence>
<dbReference type="Gene3D" id="2.70.170.10">
    <property type="entry name" value="Neurotransmitter-gated ion-channel ligand-binding domain"/>
    <property type="match status" value="3"/>
</dbReference>
<keyword evidence="5" id="KW-0406">Ion transport</keyword>
<dbReference type="EMBL" id="JARBDR010000214">
    <property type="protein sequence ID" value="KAJ8319146.1"/>
    <property type="molecule type" value="Genomic_DNA"/>
</dbReference>
<proteinExistence type="inferred from homology"/>
<dbReference type="SUPFAM" id="SSF63712">
    <property type="entry name" value="Nicotinic receptor ligand binding domain-like"/>
    <property type="match status" value="2"/>
</dbReference>
<keyword evidence="4 5" id="KW-0472">Membrane</keyword>
<evidence type="ECO:0000313" key="9">
    <source>
        <dbReference type="Proteomes" id="UP001217089"/>
    </source>
</evidence>
<dbReference type="InterPro" id="IPR006202">
    <property type="entry name" value="Neur_chan_lig-bd"/>
</dbReference>
<keyword evidence="9" id="KW-1185">Reference proteome</keyword>
<sequence length="519" mass="60055">MIVIYNVILFLTCVLSSLNKTSGWSHNDERLIRRQILQLSEYDRLTRPEETTVVKVALNLLTINYIDIKTQKLSCTGWLTVIWYPELFIDNSLADVHILNDDNLQCRVTHKGSVFWEIPRIFVTHCEIDITYFPYDSQSCVIEVTSWAYSTKAQILKHLRTQVNTKELVQNGEWTYKFSHLSSKNITEEQVDGTSFSLSQLDFVIVLERRPLHYVTTIILPTVIITYLSVIVFILPTQSGEKSSYTLTVFLALAVLLTFIQDLMPPTALHVSYLCLNKTSEYDRLTRPEETTVVKVALNLLTINYIDIKTQKLSCTGWLTVIWYPELFIDNSLADVHILNDDNLQCRVTHKGSVFWEIPRIFVTHCEIDITYFPYDSQSCVIEVTSWAYSTKAQILKHLRTQVNTKELVQNGEWTYKFSHLSSKNITEEQVDGTSFSLSQLDFVINDVHCIMLPPSFTYSYYYLFVSNCLHPTNTVRRKIQLYVNCILALAVLLTFIQDLMPPTALHVSYLCKYFIMNN</sequence>
<organism evidence="8 9">
    <name type="scientific">Tegillarca granosa</name>
    <name type="common">Malaysian cockle</name>
    <name type="synonym">Anadara granosa</name>
    <dbReference type="NCBI Taxonomy" id="220873"/>
    <lineage>
        <taxon>Eukaryota</taxon>
        <taxon>Metazoa</taxon>
        <taxon>Spiralia</taxon>
        <taxon>Lophotrochozoa</taxon>
        <taxon>Mollusca</taxon>
        <taxon>Bivalvia</taxon>
        <taxon>Autobranchia</taxon>
        <taxon>Pteriomorphia</taxon>
        <taxon>Arcoida</taxon>
        <taxon>Arcoidea</taxon>
        <taxon>Arcidae</taxon>
        <taxon>Tegillarca</taxon>
    </lineage>
</organism>
<dbReference type="InterPro" id="IPR006029">
    <property type="entry name" value="Neurotrans-gated_channel_TM"/>
</dbReference>
<comment type="caution">
    <text evidence="8">The sequence shown here is derived from an EMBL/GenBank/DDBJ whole genome shotgun (WGS) entry which is preliminary data.</text>
</comment>
<evidence type="ECO:0000256" key="5">
    <source>
        <dbReference type="RuleBase" id="RU000687"/>
    </source>
</evidence>
<dbReference type="PANTHER" id="PTHR18945">
    <property type="entry name" value="NEUROTRANSMITTER GATED ION CHANNEL"/>
    <property type="match status" value="1"/>
</dbReference>
<feature type="domain" description="Neurotransmitter-gated ion-channel ligand-binding" evidence="6">
    <location>
        <begin position="82"/>
        <end position="211"/>
    </location>
</feature>
<feature type="transmembrane region" description="Helical" evidence="5">
    <location>
        <begin position="212"/>
        <end position="235"/>
    </location>
</feature>
<evidence type="ECO:0000256" key="4">
    <source>
        <dbReference type="ARBA" id="ARBA00023136"/>
    </source>
</evidence>
<evidence type="ECO:0000313" key="8">
    <source>
        <dbReference type="EMBL" id="KAJ8319146.1"/>
    </source>
</evidence>
<evidence type="ECO:0000259" key="7">
    <source>
        <dbReference type="Pfam" id="PF02932"/>
    </source>
</evidence>
<reference evidence="8 9" key="1">
    <citation type="submission" date="2022-12" db="EMBL/GenBank/DDBJ databases">
        <title>Chromosome-level genome of Tegillarca granosa.</title>
        <authorList>
            <person name="Kim J."/>
        </authorList>
    </citation>
    <scope>NUCLEOTIDE SEQUENCE [LARGE SCALE GENOMIC DNA]</scope>
    <source>
        <strain evidence="8">Teg-2019</strain>
        <tissue evidence="8">Adductor muscle</tissue>
    </source>
</reference>
<dbReference type="InterPro" id="IPR038050">
    <property type="entry name" value="Neuro_actylchol_rec"/>
</dbReference>
<feature type="signal peptide" evidence="5">
    <location>
        <begin position="1"/>
        <end position="23"/>
    </location>
</feature>
<feature type="transmembrane region" description="Helical" evidence="5">
    <location>
        <begin position="247"/>
        <end position="264"/>
    </location>
</feature>
<dbReference type="Gene3D" id="1.20.58.390">
    <property type="entry name" value="Neurotransmitter-gated ion-channel transmembrane domain"/>
    <property type="match status" value="2"/>
</dbReference>
<dbReference type="Proteomes" id="UP001217089">
    <property type="component" value="Unassembled WGS sequence"/>
</dbReference>
<keyword evidence="3 5" id="KW-1133">Transmembrane helix</keyword>
<dbReference type="CDD" id="cd18989">
    <property type="entry name" value="LGIC_ECD_cation"/>
    <property type="match status" value="2"/>
</dbReference>
<accession>A0ABQ9FPD7</accession>
<dbReference type="SUPFAM" id="SSF90112">
    <property type="entry name" value="Neurotransmitter-gated ion-channel transmembrane pore"/>
    <property type="match status" value="2"/>
</dbReference>
<feature type="domain" description="Neurotransmitter-gated ion-channel ligand-binding" evidence="6">
    <location>
        <begin position="322"/>
        <end position="432"/>
    </location>
</feature>
<evidence type="ECO:0000256" key="3">
    <source>
        <dbReference type="ARBA" id="ARBA00022989"/>
    </source>
</evidence>
<dbReference type="InterPro" id="IPR018000">
    <property type="entry name" value="Neurotransmitter_ion_chnl_CS"/>
</dbReference>
<keyword evidence="5" id="KW-0732">Signal</keyword>
<feature type="domain" description="Neurotransmitter-gated ion-channel transmembrane" evidence="7">
    <location>
        <begin position="218"/>
        <end position="271"/>
    </location>
</feature>
<dbReference type="InterPro" id="IPR006201">
    <property type="entry name" value="Neur_channel"/>
</dbReference>
<protein>
    <submittedName>
        <fullName evidence="8">Uncharacterized protein</fullName>
    </submittedName>
</protein>
<evidence type="ECO:0000259" key="6">
    <source>
        <dbReference type="Pfam" id="PF02931"/>
    </source>
</evidence>
<feature type="transmembrane region" description="Helical" evidence="5">
    <location>
        <begin position="480"/>
        <end position="497"/>
    </location>
</feature>
<feature type="chain" id="PRO_5044974824" evidence="5">
    <location>
        <begin position="24"/>
        <end position="519"/>
    </location>
</feature>
<name>A0ABQ9FPD7_TEGGR</name>
<comment type="similarity">
    <text evidence="5">Belongs to the ligand-gated ion channel (TC 1.A.9) family.</text>
</comment>
<keyword evidence="5" id="KW-0813">Transport</keyword>
<dbReference type="Pfam" id="PF02932">
    <property type="entry name" value="Neur_chan_memb"/>
    <property type="match status" value="1"/>
</dbReference>